<comment type="similarity">
    <text evidence="1 5 6">Belongs to the peptidase S8 family.</text>
</comment>
<feature type="active site" description="Charge relay system" evidence="5">
    <location>
        <position position="302"/>
    </location>
</feature>
<feature type="active site" description="Charge relay system" evidence="5">
    <location>
        <position position="473"/>
    </location>
</feature>
<dbReference type="Pfam" id="PF00082">
    <property type="entry name" value="Peptidase_S8"/>
    <property type="match status" value="1"/>
</dbReference>
<sequence>MHTLMSNLMRSRTMKGMTASLLPVLLVACGGGGDGGNPGNSTVETHDPAIHEPAPPEGGSSEHADDSTWHEQCHADDTSMVAAEGPALNMSTNQLIVKLRPHVSASDSGYGRGSRNASVDVDALTRVVDRINARANASANASRGLPVRIAVKRVMSGGSAVLSTTGADPSVAALADELMREPEVEYAEPDVRVHASAQPLDPHFRDMWHLHDSDVAIRMPGAWDVTQGNREIVTAVLDSGITPHPELAANVLPGYSFVSNALAANGVPRGPRADDPGDWLSEEETSAGGAFHGLPAQPSSWHGTRVAGIIGATANNGIGIAGVNWYGAVLPVRVLGKGGGSTSDVVDGMRWSAGIPVAGAPANPHPARVVNLSLGSIGACSRTFQEAVDELNAKGVTVVAAAGNGGNNTIDMPANCRGVISVGASDTTGRRAFDSNTHPRVTLSAPGTGILSLANDGTRAPGAADYGITSGTSFAAPQVSGVVSLMLAVNPRLSPREIADILKRTARFPAVTQTTRSCRVIPPGRGILDARAAINAAAGTRSGSRS</sequence>
<evidence type="ECO:0000313" key="9">
    <source>
        <dbReference type="Proteomes" id="UP000473571"/>
    </source>
</evidence>
<dbReference type="Gene3D" id="3.40.50.200">
    <property type="entry name" value="Peptidase S8/S53 domain"/>
    <property type="match status" value="1"/>
</dbReference>
<dbReference type="InterPro" id="IPR034176">
    <property type="entry name" value="Peptidases_S8_13"/>
</dbReference>
<dbReference type="PROSITE" id="PS51892">
    <property type="entry name" value="SUBTILASE"/>
    <property type="match status" value="1"/>
</dbReference>
<evidence type="ECO:0000313" key="8">
    <source>
        <dbReference type="EMBL" id="KAB0686210.1"/>
    </source>
</evidence>
<evidence type="ECO:0000256" key="6">
    <source>
        <dbReference type="RuleBase" id="RU003355"/>
    </source>
</evidence>
<dbReference type="PROSITE" id="PS00138">
    <property type="entry name" value="SUBTILASE_SER"/>
    <property type="match status" value="1"/>
</dbReference>
<evidence type="ECO:0000256" key="5">
    <source>
        <dbReference type="PROSITE-ProRule" id="PRU01240"/>
    </source>
</evidence>
<proteinExistence type="inferred from homology"/>
<reference evidence="8 9" key="1">
    <citation type="submission" date="2019-09" db="EMBL/GenBank/DDBJ databases">
        <title>Draft genome sequences of 48 bacterial type strains from the CCUG.</title>
        <authorList>
            <person name="Tunovic T."/>
            <person name="Pineiro-Iglesias B."/>
            <person name="Unosson C."/>
            <person name="Inganas E."/>
            <person name="Ohlen M."/>
            <person name="Cardew S."/>
            <person name="Jensie-Markopoulos S."/>
            <person name="Salva-Serra F."/>
            <person name="Jaen-Luchoro D."/>
            <person name="Karlsson R."/>
            <person name="Svensson-Stadler L."/>
            <person name="Chun J."/>
            <person name="Moore E."/>
        </authorList>
    </citation>
    <scope>NUCLEOTIDE SEQUENCE [LARGE SCALE GENOMIC DNA]</scope>
    <source>
        <strain evidence="8 9">CCUG 65687</strain>
    </source>
</reference>
<dbReference type="PRINTS" id="PR00723">
    <property type="entry name" value="SUBTILISIN"/>
</dbReference>
<feature type="active site" description="Charge relay system" evidence="5">
    <location>
        <position position="238"/>
    </location>
</feature>
<dbReference type="InterPro" id="IPR015500">
    <property type="entry name" value="Peptidase_S8_subtilisin-rel"/>
</dbReference>
<name>A0A6L3NN25_9BURK</name>
<keyword evidence="3 5" id="KW-0378">Hydrolase</keyword>
<protein>
    <submittedName>
        <fullName evidence="8">S8 family serine peptidase</fullName>
    </submittedName>
</protein>
<keyword evidence="4 5" id="KW-0720">Serine protease</keyword>
<organism evidence="8 9">
    <name type="scientific">Burkholderia territorii</name>
    <dbReference type="NCBI Taxonomy" id="1503055"/>
    <lineage>
        <taxon>Bacteria</taxon>
        <taxon>Pseudomonadati</taxon>
        <taxon>Pseudomonadota</taxon>
        <taxon>Betaproteobacteria</taxon>
        <taxon>Burkholderiales</taxon>
        <taxon>Burkholderiaceae</taxon>
        <taxon>Burkholderia</taxon>
        <taxon>Burkholderia cepacia complex</taxon>
    </lineage>
</organism>
<dbReference type="PANTHER" id="PTHR43806:SF11">
    <property type="entry name" value="CEREVISIN-RELATED"/>
    <property type="match status" value="1"/>
</dbReference>
<dbReference type="GO" id="GO:0004252">
    <property type="term" value="F:serine-type endopeptidase activity"/>
    <property type="evidence" value="ECO:0007669"/>
    <property type="project" value="UniProtKB-UniRule"/>
</dbReference>
<evidence type="ECO:0000256" key="2">
    <source>
        <dbReference type="ARBA" id="ARBA00022670"/>
    </source>
</evidence>
<keyword evidence="2 5" id="KW-0645">Protease</keyword>
<dbReference type="CDD" id="cd07496">
    <property type="entry name" value="Peptidases_S8_13"/>
    <property type="match status" value="1"/>
</dbReference>
<evidence type="ECO:0000256" key="3">
    <source>
        <dbReference type="ARBA" id="ARBA00022801"/>
    </source>
</evidence>
<accession>A0A6L3NN25</accession>
<evidence type="ECO:0000256" key="4">
    <source>
        <dbReference type="ARBA" id="ARBA00022825"/>
    </source>
</evidence>
<evidence type="ECO:0000256" key="1">
    <source>
        <dbReference type="ARBA" id="ARBA00011073"/>
    </source>
</evidence>
<feature type="compositionally biased region" description="Basic and acidic residues" evidence="7">
    <location>
        <begin position="60"/>
        <end position="73"/>
    </location>
</feature>
<dbReference type="InterPro" id="IPR023828">
    <property type="entry name" value="Peptidase_S8_Ser-AS"/>
</dbReference>
<dbReference type="InterPro" id="IPR050131">
    <property type="entry name" value="Peptidase_S8_subtilisin-like"/>
</dbReference>
<dbReference type="PANTHER" id="PTHR43806">
    <property type="entry name" value="PEPTIDASE S8"/>
    <property type="match status" value="1"/>
</dbReference>
<dbReference type="AlphaFoldDB" id="A0A6L3NN25"/>
<dbReference type="PROSITE" id="PS00136">
    <property type="entry name" value="SUBTILASE_ASP"/>
    <property type="match status" value="1"/>
</dbReference>
<dbReference type="InterPro" id="IPR022398">
    <property type="entry name" value="Peptidase_S8_His-AS"/>
</dbReference>
<dbReference type="Proteomes" id="UP000473571">
    <property type="component" value="Unassembled WGS sequence"/>
</dbReference>
<evidence type="ECO:0000256" key="7">
    <source>
        <dbReference type="SAM" id="MobiDB-lite"/>
    </source>
</evidence>
<dbReference type="InterPro" id="IPR036852">
    <property type="entry name" value="Peptidase_S8/S53_dom_sf"/>
</dbReference>
<dbReference type="InterPro" id="IPR000209">
    <property type="entry name" value="Peptidase_S8/S53_dom"/>
</dbReference>
<dbReference type="EMBL" id="VZOL01000006">
    <property type="protein sequence ID" value="KAB0686210.1"/>
    <property type="molecule type" value="Genomic_DNA"/>
</dbReference>
<dbReference type="SUPFAM" id="SSF52743">
    <property type="entry name" value="Subtilisin-like"/>
    <property type="match status" value="1"/>
</dbReference>
<comment type="caution">
    <text evidence="8">The sequence shown here is derived from an EMBL/GenBank/DDBJ whole genome shotgun (WGS) entry which is preliminary data.</text>
</comment>
<dbReference type="PROSITE" id="PS00137">
    <property type="entry name" value="SUBTILASE_HIS"/>
    <property type="match status" value="1"/>
</dbReference>
<dbReference type="InterPro" id="IPR023827">
    <property type="entry name" value="Peptidase_S8_Asp-AS"/>
</dbReference>
<dbReference type="GO" id="GO:0006508">
    <property type="term" value="P:proteolysis"/>
    <property type="evidence" value="ECO:0007669"/>
    <property type="project" value="UniProtKB-KW"/>
</dbReference>
<gene>
    <name evidence="8" type="ORF">F7R13_01310</name>
</gene>
<feature type="region of interest" description="Disordered" evidence="7">
    <location>
        <begin position="35"/>
        <end position="73"/>
    </location>
</feature>